<feature type="region of interest" description="Disordered" evidence="1">
    <location>
        <begin position="228"/>
        <end position="340"/>
    </location>
</feature>
<keyword evidence="4" id="KW-1185">Reference proteome</keyword>
<keyword evidence="2" id="KW-0472">Membrane</keyword>
<comment type="caution">
    <text evidence="3">The sequence shown here is derived from an EMBL/GenBank/DDBJ whole genome shotgun (WGS) entry which is preliminary data.</text>
</comment>
<evidence type="ECO:0000313" key="3">
    <source>
        <dbReference type="EMBL" id="KAK7959898.1"/>
    </source>
</evidence>
<feature type="transmembrane region" description="Helical" evidence="2">
    <location>
        <begin position="58"/>
        <end position="77"/>
    </location>
</feature>
<sequence>MGCVRQSQWCNPSLPADQACGPLASYKDSYQAAAPLFGITDEEFNRPRRSTKSLRGSALIWGYLITISNPLLLYEFLGMSQFNVLSSKDRMYVVVAQGLPDDQWKLDVVKWFDTGMAMRQLAYINTARGPSEPELEALRLPPANDYEKTFCENQLSMITQFSRMFLDGRSHIAALKTENPEHRAHILQYVWIMLHICHRQAEEQIGTSTWTKCTSRIPVSAADDVRSTLDITDPKHPKLRRPESPVSGLPLDDLYGSSEEQEKVHITSAETEVENADDAISTNNDPADLELGLLDRPGDGPDESDSHSEVSVLTSPYHAEPSTGAPASPVGMTEVHPVRL</sequence>
<protein>
    <submittedName>
        <fullName evidence="3">Uncharacterized protein</fullName>
    </submittedName>
</protein>
<feature type="compositionally biased region" description="Basic and acidic residues" evidence="1">
    <location>
        <begin position="296"/>
        <end position="308"/>
    </location>
</feature>
<evidence type="ECO:0000313" key="4">
    <source>
        <dbReference type="Proteomes" id="UP001391051"/>
    </source>
</evidence>
<dbReference type="Proteomes" id="UP001391051">
    <property type="component" value="Unassembled WGS sequence"/>
</dbReference>
<reference evidence="3 4" key="1">
    <citation type="submission" date="2023-01" db="EMBL/GenBank/DDBJ databases">
        <title>Analysis of 21 Apiospora genomes using comparative genomics revels a genus with tremendous synthesis potential of carbohydrate active enzymes and secondary metabolites.</title>
        <authorList>
            <person name="Sorensen T."/>
        </authorList>
    </citation>
    <scope>NUCLEOTIDE SEQUENCE [LARGE SCALE GENOMIC DNA]</scope>
    <source>
        <strain evidence="3 4">CBS 24483</strain>
    </source>
</reference>
<keyword evidence="2" id="KW-0812">Transmembrane</keyword>
<evidence type="ECO:0000256" key="1">
    <source>
        <dbReference type="SAM" id="MobiDB-lite"/>
    </source>
</evidence>
<gene>
    <name evidence="3" type="ORF">PG986_004752</name>
</gene>
<keyword evidence="2" id="KW-1133">Transmembrane helix</keyword>
<feature type="compositionally biased region" description="Basic and acidic residues" evidence="1">
    <location>
        <begin position="228"/>
        <end position="243"/>
    </location>
</feature>
<organism evidence="3 4">
    <name type="scientific">Apiospora aurea</name>
    <dbReference type="NCBI Taxonomy" id="335848"/>
    <lineage>
        <taxon>Eukaryota</taxon>
        <taxon>Fungi</taxon>
        <taxon>Dikarya</taxon>
        <taxon>Ascomycota</taxon>
        <taxon>Pezizomycotina</taxon>
        <taxon>Sordariomycetes</taxon>
        <taxon>Xylariomycetidae</taxon>
        <taxon>Amphisphaeriales</taxon>
        <taxon>Apiosporaceae</taxon>
        <taxon>Apiospora</taxon>
    </lineage>
</organism>
<proteinExistence type="predicted"/>
<dbReference type="EMBL" id="JAQQWE010000003">
    <property type="protein sequence ID" value="KAK7959898.1"/>
    <property type="molecule type" value="Genomic_DNA"/>
</dbReference>
<accession>A0ABR1QNG3</accession>
<name>A0ABR1QNG3_9PEZI</name>
<dbReference type="RefSeq" id="XP_066703601.1">
    <property type="nucleotide sequence ID" value="XM_066840974.1"/>
</dbReference>
<evidence type="ECO:0000256" key="2">
    <source>
        <dbReference type="SAM" id="Phobius"/>
    </source>
</evidence>
<dbReference type="GeneID" id="92074036"/>